<dbReference type="RefSeq" id="WP_175326929.1">
    <property type="nucleotide sequence ID" value="NZ_BAAAWP010000001.1"/>
</dbReference>
<dbReference type="Proteomes" id="UP000539146">
    <property type="component" value="Unassembled WGS sequence"/>
</dbReference>
<dbReference type="CDD" id="cd04301">
    <property type="entry name" value="NAT_SF"/>
    <property type="match status" value="1"/>
</dbReference>
<dbReference type="PROSITE" id="PS51186">
    <property type="entry name" value="GNAT"/>
    <property type="match status" value="1"/>
</dbReference>
<dbReference type="SUPFAM" id="SSF55729">
    <property type="entry name" value="Acyl-CoA N-acyltransferases (Nat)"/>
    <property type="match status" value="1"/>
</dbReference>
<protein>
    <submittedName>
        <fullName evidence="4">GNAT family N-acetyltransferase</fullName>
    </submittedName>
</protein>
<keyword evidence="2" id="KW-0012">Acyltransferase</keyword>
<reference evidence="4 5" key="1">
    <citation type="submission" date="2020-05" db="EMBL/GenBank/DDBJ databases">
        <title>Genome Sequencing of Type Strains.</title>
        <authorList>
            <person name="Lemaire J.F."/>
            <person name="Inderbitzin P."/>
            <person name="Gregorio O.A."/>
            <person name="Collins S.B."/>
            <person name="Wespe N."/>
            <person name="Knight-Connoni V."/>
        </authorList>
    </citation>
    <scope>NUCLEOTIDE SEQUENCE [LARGE SCALE GENOMIC DNA]</scope>
    <source>
        <strain evidence="4 5">DSM 20512</strain>
    </source>
</reference>
<evidence type="ECO:0000313" key="4">
    <source>
        <dbReference type="EMBL" id="NUU29827.1"/>
    </source>
</evidence>
<dbReference type="AlphaFoldDB" id="A0A850DWN0"/>
<keyword evidence="1 4" id="KW-0808">Transferase</keyword>
<comment type="caution">
    <text evidence="4">The sequence shown here is derived from an EMBL/GenBank/DDBJ whole genome shotgun (WGS) entry which is preliminary data.</text>
</comment>
<dbReference type="InterPro" id="IPR050832">
    <property type="entry name" value="Bact_Acetyltransf"/>
</dbReference>
<dbReference type="EMBL" id="JABMCG010000126">
    <property type="protein sequence ID" value="NUU29827.1"/>
    <property type="molecule type" value="Genomic_DNA"/>
</dbReference>
<feature type="domain" description="N-acetyltransferase" evidence="3">
    <location>
        <begin position="7"/>
        <end position="164"/>
    </location>
</feature>
<evidence type="ECO:0000256" key="2">
    <source>
        <dbReference type="ARBA" id="ARBA00023315"/>
    </source>
</evidence>
<dbReference type="InterPro" id="IPR000182">
    <property type="entry name" value="GNAT_dom"/>
</dbReference>
<dbReference type="GO" id="GO:0016747">
    <property type="term" value="F:acyltransferase activity, transferring groups other than amino-acyl groups"/>
    <property type="evidence" value="ECO:0007669"/>
    <property type="project" value="InterPro"/>
</dbReference>
<dbReference type="PANTHER" id="PTHR43877">
    <property type="entry name" value="AMINOALKYLPHOSPHONATE N-ACETYLTRANSFERASE-RELATED-RELATED"/>
    <property type="match status" value="1"/>
</dbReference>
<sequence>MGNAGAVTVRPAEPGDARAIAEVHVRAWQEAYAHLLPAAYLSALDVDARAARWEGLVVEPGLTVVVAERNGAVVGWASAGPGREEPAVRDRELEGIYVLAAHHASGAGQALLDAAVGAEPAFLWVAEGNPRAEAFYRRNGFERDGGAKHVPIGPSGMDAVRMVR</sequence>
<proteinExistence type="predicted"/>
<name>A0A850DWN0_9MICO</name>
<organism evidence="4 5">
    <name type="scientific">Curtobacterium citreum</name>
    <dbReference type="NCBI Taxonomy" id="2036"/>
    <lineage>
        <taxon>Bacteria</taxon>
        <taxon>Bacillati</taxon>
        <taxon>Actinomycetota</taxon>
        <taxon>Actinomycetes</taxon>
        <taxon>Micrococcales</taxon>
        <taxon>Microbacteriaceae</taxon>
        <taxon>Curtobacterium</taxon>
    </lineage>
</organism>
<gene>
    <name evidence="4" type="ORF">HP467_17185</name>
</gene>
<dbReference type="Pfam" id="PF00583">
    <property type="entry name" value="Acetyltransf_1"/>
    <property type="match status" value="1"/>
</dbReference>
<evidence type="ECO:0000256" key="1">
    <source>
        <dbReference type="ARBA" id="ARBA00022679"/>
    </source>
</evidence>
<dbReference type="PANTHER" id="PTHR43877:SF1">
    <property type="entry name" value="ACETYLTRANSFERASE"/>
    <property type="match status" value="1"/>
</dbReference>
<dbReference type="Gene3D" id="3.40.630.30">
    <property type="match status" value="1"/>
</dbReference>
<evidence type="ECO:0000313" key="5">
    <source>
        <dbReference type="Proteomes" id="UP000539146"/>
    </source>
</evidence>
<accession>A0A850DWN0</accession>
<evidence type="ECO:0000259" key="3">
    <source>
        <dbReference type="PROSITE" id="PS51186"/>
    </source>
</evidence>
<dbReference type="InterPro" id="IPR016181">
    <property type="entry name" value="Acyl_CoA_acyltransferase"/>
</dbReference>